<evidence type="ECO:0000256" key="1">
    <source>
        <dbReference type="SAM" id="MobiDB-lite"/>
    </source>
</evidence>
<feature type="compositionally biased region" description="Basic and acidic residues" evidence="1">
    <location>
        <begin position="103"/>
        <end position="113"/>
    </location>
</feature>
<feature type="compositionally biased region" description="Polar residues" evidence="1">
    <location>
        <begin position="12"/>
        <end position="23"/>
    </location>
</feature>
<evidence type="ECO:0000313" key="2">
    <source>
        <dbReference type="EMBL" id="KAF0029365.1"/>
    </source>
</evidence>
<comment type="caution">
    <text evidence="2">The sequence shown here is derived from an EMBL/GenBank/DDBJ whole genome shotgun (WGS) entry which is preliminary data.</text>
</comment>
<name>A0A6A4SAG6_SCOMX</name>
<dbReference type="AlphaFoldDB" id="A0A6A4SAG6"/>
<protein>
    <submittedName>
        <fullName evidence="2">Uncharacterized protein</fullName>
    </submittedName>
</protein>
<sequence length="135" mass="14922">MCQGIQAITDYKPSNTTPPTSDASFPDKLNSFYARFERDNQEAAIKAVLTTDHQPLTLFSTDVCAALSRINALHFSFDMEAVDVCRVNRGGVLIKQKQQQALKPEKKPVDHVSPEMSRTSHLVAGTTVDNVNNDD</sequence>
<reference evidence="2 3" key="1">
    <citation type="submission" date="2019-06" db="EMBL/GenBank/DDBJ databases">
        <title>Draft genomes of female and male turbot (Scophthalmus maximus).</title>
        <authorList>
            <person name="Xu H."/>
            <person name="Xu X.-W."/>
            <person name="Shao C."/>
            <person name="Chen S."/>
        </authorList>
    </citation>
    <scope>NUCLEOTIDE SEQUENCE [LARGE SCALE GENOMIC DNA]</scope>
    <source>
        <strain evidence="2">Ysfricsl-2016a</strain>
        <tissue evidence="2">Blood</tissue>
    </source>
</reference>
<feature type="region of interest" description="Disordered" evidence="1">
    <location>
        <begin position="1"/>
        <end position="24"/>
    </location>
</feature>
<gene>
    <name evidence="2" type="ORF">F2P81_018470</name>
</gene>
<organism evidence="2 3">
    <name type="scientific">Scophthalmus maximus</name>
    <name type="common">Turbot</name>
    <name type="synonym">Psetta maxima</name>
    <dbReference type="NCBI Taxonomy" id="52904"/>
    <lineage>
        <taxon>Eukaryota</taxon>
        <taxon>Metazoa</taxon>
        <taxon>Chordata</taxon>
        <taxon>Craniata</taxon>
        <taxon>Vertebrata</taxon>
        <taxon>Euteleostomi</taxon>
        <taxon>Actinopterygii</taxon>
        <taxon>Neopterygii</taxon>
        <taxon>Teleostei</taxon>
        <taxon>Neoteleostei</taxon>
        <taxon>Acanthomorphata</taxon>
        <taxon>Carangaria</taxon>
        <taxon>Pleuronectiformes</taxon>
        <taxon>Pleuronectoidei</taxon>
        <taxon>Scophthalmidae</taxon>
        <taxon>Scophthalmus</taxon>
    </lineage>
</organism>
<proteinExistence type="predicted"/>
<dbReference type="EMBL" id="VEVO01000016">
    <property type="protein sequence ID" value="KAF0029365.1"/>
    <property type="molecule type" value="Genomic_DNA"/>
</dbReference>
<feature type="region of interest" description="Disordered" evidence="1">
    <location>
        <begin position="98"/>
        <end position="135"/>
    </location>
</feature>
<accession>A0A6A4SAG6</accession>
<dbReference type="Proteomes" id="UP000438429">
    <property type="component" value="Unassembled WGS sequence"/>
</dbReference>
<evidence type="ECO:0000313" key="3">
    <source>
        <dbReference type="Proteomes" id="UP000438429"/>
    </source>
</evidence>